<dbReference type="GO" id="GO:0009229">
    <property type="term" value="P:thiamine diphosphate biosynthetic process"/>
    <property type="evidence" value="ECO:0007669"/>
    <property type="project" value="UniProtKB-UniRule"/>
</dbReference>
<dbReference type="Pfam" id="PF02926">
    <property type="entry name" value="THUMP"/>
    <property type="match status" value="1"/>
</dbReference>
<feature type="binding site" evidence="18">
    <location>
        <begin position="182"/>
        <end position="183"/>
    </location>
    <ligand>
        <name>ATP</name>
        <dbReference type="ChEBI" id="CHEBI:30616"/>
    </ligand>
</feature>
<evidence type="ECO:0000256" key="16">
    <source>
        <dbReference type="ARBA" id="ARBA00077849"/>
    </source>
</evidence>
<comment type="catalytic activity">
    <reaction evidence="10 18">
        <text>[ThiS sulfur-carrier protein]-C-terminal Gly-Gly-AMP + S-sulfanyl-L-cysteinyl-[cysteine desulfurase] + AH2 = [ThiS sulfur-carrier protein]-C-terminal-Gly-aminoethanethioate + L-cysteinyl-[cysteine desulfurase] + A + AMP + 2 H(+)</text>
        <dbReference type="Rhea" id="RHEA:43340"/>
        <dbReference type="Rhea" id="RHEA-COMP:12157"/>
        <dbReference type="Rhea" id="RHEA-COMP:12158"/>
        <dbReference type="Rhea" id="RHEA-COMP:12910"/>
        <dbReference type="Rhea" id="RHEA-COMP:19908"/>
        <dbReference type="ChEBI" id="CHEBI:13193"/>
        <dbReference type="ChEBI" id="CHEBI:15378"/>
        <dbReference type="ChEBI" id="CHEBI:17499"/>
        <dbReference type="ChEBI" id="CHEBI:29950"/>
        <dbReference type="ChEBI" id="CHEBI:61963"/>
        <dbReference type="ChEBI" id="CHEBI:90618"/>
        <dbReference type="ChEBI" id="CHEBI:232372"/>
        <dbReference type="ChEBI" id="CHEBI:456215"/>
    </reaction>
</comment>
<evidence type="ECO:0000256" key="2">
    <source>
        <dbReference type="ARBA" id="ARBA00022490"/>
    </source>
</evidence>
<dbReference type="InterPro" id="IPR004114">
    <property type="entry name" value="THUMP_dom"/>
</dbReference>
<dbReference type="InterPro" id="IPR054173">
    <property type="entry name" value="ThiI_fer"/>
</dbReference>
<evidence type="ECO:0000256" key="10">
    <source>
        <dbReference type="ARBA" id="ARBA00052330"/>
    </source>
</evidence>
<dbReference type="Gene3D" id="3.30.2130.30">
    <property type="match status" value="1"/>
</dbReference>
<feature type="binding site" evidence="18">
    <location>
        <position position="297"/>
    </location>
    <ligand>
        <name>ATP</name>
        <dbReference type="ChEBI" id="CHEBI:30616"/>
    </ligand>
</feature>
<evidence type="ECO:0000256" key="18">
    <source>
        <dbReference type="HAMAP-Rule" id="MF_00021"/>
    </source>
</evidence>
<feature type="binding site" evidence="18">
    <location>
        <begin position="207"/>
        <end position="208"/>
    </location>
    <ligand>
        <name>ATP</name>
        <dbReference type="ChEBI" id="CHEBI:30616"/>
    </ligand>
</feature>
<feature type="binding site" evidence="18">
    <location>
        <position position="288"/>
    </location>
    <ligand>
        <name>ATP</name>
        <dbReference type="ChEBI" id="CHEBI:30616"/>
    </ligand>
</feature>
<keyword evidence="2 18" id="KW-0963">Cytoplasm</keyword>
<dbReference type="GO" id="GO:0004810">
    <property type="term" value="F:CCA tRNA nucleotidyltransferase activity"/>
    <property type="evidence" value="ECO:0007669"/>
    <property type="project" value="InterPro"/>
</dbReference>
<keyword evidence="21" id="KW-1185">Reference proteome</keyword>
<dbReference type="PANTHER" id="PTHR43209">
    <property type="entry name" value="TRNA SULFURTRANSFERASE"/>
    <property type="match status" value="1"/>
</dbReference>
<keyword evidence="4 18" id="KW-0808">Transferase</keyword>
<dbReference type="GO" id="GO:0005829">
    <property type="term" value="C:cytosol"/>
    <property type="evidence" value="ECO:0007669"/>
    <property type="project" value="TreeGrafter"/>
</dbReference>
<dbReference type="NCBIfam" id="TIGR00342">
    <property type="entry name" value="tRNA uracil 4-sulfurtransferase ThiI"/>
    <property type="match status" value="1"/>
</dbReference>
<dbReference type="SMART" id="SM00981">
    <property type="entry name" value="THUMP"/>
    <property type="match status" value="1"/>
</dbReference>
<evidence type="ECO:0000256" key="6">
    <source>
        <dbReference type="ARBA" id="ARBA00022840"/>
    </source>
</evidence>
<dbReference type="GO" id="GO:0000049">
    <property type="term" value="F:tRNA binding"/>
    <property type="evidence" value="ECO:0007669"/>
    <property type="project" value="UniProtKB-UniRule"/>
</dbReference>
<evidence type="ECO:0000256" key="15">
    <source>
        <dbReference type="ARBA" id="ARBA00075337"/>
    </source>
</evidence>
<dbReference type="InterPro" id="IPR003720">
    <property type="entry name" value="tRNA_STrfase"/>
</dbReference>
<dbReference type="PROSITE" id="PS51165">
    <property type="entry name" value="THUMP"/>
    <property type="match status" value="1"/>
</dbReference>
<keyword evidence="6 18" id="KW-0067">ATP-binding</keyword>
<dbReference type="FunCoup" id="A0A397R3W5">
    <property type="interactions" value="65"/>
</dbReference>
<evidence type="ECO:0000256" key="17">
    <source>
        <dbReference type="ARBA" id="ARBA00080570"/>
    </source>
</evidence>
<comment type="catalytic activity">
    <reaction evidence="9 18">
        <text>[ThiI sulfur-carrier protein]-S-sulfanyl-L-cysteine + a uridine in tRNA + 2 reduced [2Fe-2S]-[ferredoxin] + ATP + H(+) = [ThiI sulfur-carrier protein]-L-cysteine + a 4-thiouridine in tRNA + 2 oxidized [2Fe-2S]-[ferredoxin] + AMP + diphosphate</text>
        <dbReference type="Rhea" id="RHEA:24176"/>
        <dbReference type="Rhea" id="RHEA-COMP:10000"/>
        <dbReference type="Rhea" id="RHEA-COMP:10001"/>
        <dbReference type="Rhea" id="RHEA-COMP:13337"/>
        <dbReference type="Rhea" id="RHEA-COMP:13338"/>
        <dbReference type="Rhea" id="RHEA-COMP:13339"/>
        <dbReference type="Rhea" id="RHEA-COMP:13340"/>
        <dbReference type="ChEBI" id="CHEBI:15378"/>
        <dbReference type="ChEBI" id="CHEBI:29950"/>
        <dbReference type="ChEBI" id="CHEBI:30616"/>
        <dbReference type="ChEBI" id="CHEBI:33019"/>
        <dbReference type="ChEBI" id="CHEBI:33737"/>
        <dbReference type="ChEBI" id="CHEBI:33738"/>
        <dbReference type="ChEBI" id="CHEBI:61963"/>
        <dbReference type="ChEBI" id="CHEBI:65315"/>
        <dbReference type="ChEBI" id="CHEBI:136798"/>
        <dbReference type="ChEBI" id="CHEBI:456215"/>
        <dbReference type="EC" id="2.8.1.4"/>
    </reaction>
</comment>
<dbReference type="GO" id="GO:0140741">
    <property type="term" value="F:tRNA-uracil-4 sulfurtransferase activity"/>
    <property type="evidence" value="ECO:0007669"/>
    <property type="project" value="UniProtKB-EC"/>
</dbReference>
<keyword evidence="7 18" id="KW-0694">RNA-binding</keyword>
<dbReference type="CDD" id="cd11716">
    <property type="entry name" value="THUMP_ThiI"/>
    <property type="match status" value="1"/>
</dbReference>
<dbReference type="InterPro" id="IPR049961">
    <property type="entry name" value="ThiI_N"/>
</dbReference>
<comment type="caution">
    <text evidence="20">The sequence shown here is derived from an EMBL/GenBank/DDBJ whole genome shotgun (WGS) entry which is preliminary data.</text>
</comment>
<evidence type="ECO:0000313" key="20">
    <source>
        <dbReference type="EMBL" id="RIA64864.1"/>
    </source>
</evidence>
<keyword evidence="8 18" id="KW-0784">Thiamine biosynthesis</keyword>
<comment type="subcellular location">
    <subcellularLocation>
        <location evidence="1 18">Cytoplasm</location>
    </subcellularLocation>
</comment>
<evidence type="ECO:0000256" key="14">
    <source>
        <dbReference type="ARBA" id="ARBA00071867"/>
    </source>
</evidence>
<protein>
    <recommendedName>
        <fullName evidence="14 18">Probable tRNA sulfurtransferase</fullName>
        <ecNumber evidence="13 18">2.8.1.4</ecNumber>
    </recommendedName>
    <alternativeName>
        <fullName evidence="15 18">Sulfur carrier protein ThiS sulfurtransferase</fullName>
    </alternativeName>
    <alternativeName>
        <fullName evidence="16 18">Thiamine biosynthesis protein ThiI</fullName>
    </alternativeName>
    <alternativeName>
        <fullName evidence="17 18">tRNA 4-thiouridine synthase</fullName>
    </alternativeName>
</protein>
<dbReference type="Pfam" id="PF22025">
    <property type="entry name" value="ThiI_fer"/>
    <property type="match status" value="1"/>
</dbReference>
<feature type="binding site" evidence="18">
    <location>
        <position position="266"/>
    </location>
    <ligand>
        <name>ATP</name>
        <dbReference type="ChEBI" id="CHEBI:30616"/>
    </ligand>
</feature>
<dbReference type="InterPro" id="IPR014729">
    <property type="entry name" value="Rossmann-like_a/b/a_fold"/>
</dbReference>
<evidence type="ECO:0000313" key="21">
    <source>
        <dbReference type="Proteomes" id="UP000266506"/>
    </source>
</evidence>
<dbReference type="OrthoDB" id="9773948at2"/>
<dbReference type="RefSeq" id="WP_119016888.1">
    <property type="nucleotide sequence ID" value="NZ_QXEV01000033.1"/>
</dbReference>
<dbReference type="InterPro" id="IPR049962">
    <property type="entry name" value="THUMP_ThiI"/>
</dbReference>
<dbReference type="Gene3D" id="3.40.50.620">
    <property type="entry name" value="HUPs"/>
    <property type="match status" value="1"/>
</dbReference>
<name>A0A397R3W5_9MOLU</name>
<dbReference type="CDD" id="cd01712">
    <property type="entry name" value="PPase_ThiI"/>
    <property type="match status" value="1"/>
</dbReference>
<keyword evidence="3 18" id="KW-0820">tRNA-binding</keyword>
<evidence type="ECO:0000256" key="11">
    <source>
        <dbReference type="ARBA" id="ARBA00058382"/>
    </source>
</evidence>
<evidence type="ECO:0000256" key="3">
    <source>
        <dbReference type="ARBA" id="ARBA00022555"/>
    </source>
</evidence>
<comment type="pathway">
    <text evidence="18">Cofactor biosynthesis; thiamine diphosphate biosynthesis.</text>
</comment>
<keyword evidence="5 18" id="KW-0547">Nucleotide-binding</keyword>
<gene>
    <name evidence="18" type="primary">thiI</name>
    <name evidence="20" type="ORF">EI71_01819</name>
</gene>
<evidence type="ECO:0000256" key="4">
    <source>
        <dbReference type="ARBA" id="ARBA00022679"/>
    </source>
</evidence>
<dbReference type="Pfam" id="PF02568">
    <property type="entry name" value="ThiI"/>
    <property type="match status" value="1"/>
</dbReference>
<dbReference type="SUPFAM" id="SSF143437">
    <property type="entry name" value="THUMP domain-like"/>
    <property type="match status" value="1"/>
</dbReference>
<dbReference type="EMBL" id="QXEV01000033">
    <property type="protein sequence ID" value="RIA64864.1"/>
    <property type="molecule type" value="Genomic_DNA"/>
</dbReference>
<evidence type="ECO:0000259" key="19">
    <source>
        <dbReference type="PROSITE" id="PS51165"/>
    </source>
</evidence>
<evidence type="ECO:0000256" key="7">
    <source>
        <dbReference type="ARBA" id="ARBA00022884"/>
    </source>
</evidence>
<evidence type="ECO:0000256" key="1">
    <source>
        <dbReference type="ARBA" id="ARBA00004496"/>
    </source>
</evidence>
<evidence type="ECO:0000256" key="8">
    <source>
        <dbReference type="ARBA" id="ARBA00022977"/>
    </source>
</evidence>
<dbReference type="PANTHER" id="PTHR43209:SF1">
    <property type="entry name" value="TRNA SULFURTRANSFERASE"/>
    <property type="match status" value="1"/>
</dbReference>
<evidence type="ECO:0000256" key="9">
    <source>
        <dbReference type="ARBA" id="ARBA00050570"/>
    </source>
</evidence>
<comment type="function">
    <text evidence="11 18">Catalyzes the ATP-dependent transfer of a sulfur to tRNA to produce 4-thiouridine in position 8 of tRNAs, which functions as a near-UV photosensor. Also catalyzes the transfer of sulfur to the sulfur carrier protein ThiS, forming ThiS-thiocarboxylate. This is a step in the synthesis of thiazole, in the thiamine biosynthesis pathway. The sulfur is donated as persulfide by IscS.</text>
</comment>
<dbReference type="AlphaFoldDB" id="A0A397R3W5"/>
<dbReference type="GO" id="GO:0009228">
    <property type="term" value="P:thiamine biosynthetic process"/>
    <property type="evidence" value="ECO:0007669"/>
    <property type="project" value="UniProtKB-KW"/>
</dbReference>
<dbReference type="Proteomes" id="UP000266506">
    <property type="component" value="Unassembled WGS sequence"/>
</dbReference>
<dbReference type="EC" id="2.8.1.4" evidence="13 18"/>
<evidence type="ECO:0000256" key="12">
    <source>
        <dbReference type="ARBA" id="ARBA00061472"/>
    </source>
</evidence>
<feature type="domain" description="THUMP" evidence="19">
    <location>
        <begin position="59"/>
        <end position="164"/>
    </location>
</feature>
<sequence length="413" mass="46466">MIYNQILVRFGDLTLKGKNQKVFLKTLYKLMDEKMEGLNVYVERTHDRIFIHLNDEDVNKVIERLNLVSGISSYSLVVKCSDDLNDIKETALKLMQEVVKKKTTFKVNTKRADKNYPMHSLEITKHVSGYVLSHNSDLVVDVHNPEVELNLEIRGGACYLFNTNIRAMGGFPVGVAGKGLLMLSGGIDSPVAGYLAMKQGIEIECIHFESTPLTSIESAQKVVDLVKKMAKYAPGNKINVHFIPFKELHMALLDNVPESYNITIMRRMMYRIATKLAIKQNCLAIINGESVGQVASQTLGSMNTINSVTNYPILRPLCTYDKIDIMNISRKIDCYDLSIKPFEDCCTVYVPKAPATSPKKEKAELFEKSFDYETMVDMAVENVNSITISADSNLDLSMLGLEVREVLNEIKQK</sequence>
<accession>A0A397R3W5</accession>
<dbReference type="GO" id="GO:0005524">
    <property type="term" value="F:ATP binding"/>
    <property type="evidence" value="ECO:0007669"/>
    <property type="project" value="UniProtKB-UniRule"/>
</dbReference>
<dbReference type="GO" id="GO:0002937">
    <property type="term" value="P:tRNA 4-thiouridine biosynthesis"/>
    <property type="evidence" value="ECO:0007669"/>
    <property type="project" value="TreeGrafter"/>
</dbReference>
<proteinExistence type="inferred from homology"/>
<evidence type="ECO:0000256" key="5">
    <source>
        <dbReference type="ARBA" id="ARBA00022741"/>
    </source>
</evidence>
<dbReference type="InParanoid" id="A0A397R3W5"/>
<comment type="similarity">
    <text evidence="12 18">Belongs to the ThiI family.</text>
</comment>
<dbReference type="FunFam" id="3.40.50.620:FF:000053">
    <property type="entry name" value="Probable tRNA sulfurtransferase"/>
    <property type="match status" value="1"/>
</dbReference>
<dbReference type="InterPro" id="IPR050102">
    <property type="entry name" value="tRNA_sulfurtransferase_ThiI"/>
</dbReference>
<dbReference type="HAMAP" id="MF_00021">
    <property type="entry name" value="ThiI"/>
    <property type="match status" value="1"/>
</dbReference>
<organism evidence="20 21">
    <name type="scientific">Anaeroplasma bactoclasticum</name>
    <dbReference type="NCBI Taxonomy" id="2088"/>
    <lineage>
        <taxon>Bacteria</taxon>
        <taxon>Bacillati</taxon>
        <taxon>Mycoplasmatota</taxon>
        <taxon>Mollicutes</taxon>
        <taxon>Anaeroplasmatales</taxon>
        <taxon>Anaeroplasmataceae</taxon>
        <taxon>Anaeroplasma</taxon>
    </lineage>
</organism>
<evidence type="ECO:0000256" key="13">
    <source>
        <dbReference type="ARBA" id="ARBA00066827"/>
    </source>
</evidence>
<reference evidence="20 21" key="1">
    <citation type="submission" date="2018-08" db="EMBL/GenBank/DDBJ databases">
        <title>Genomic Encyclopedia of Archaeal and Bacterial Type Strains, Phase II (KMG-II): from individual species to whole genera.</title>
        <authorList>
            <person name="Goeker M."/>
        </authorList>
    </citation>
    <scope>NUCLEOTIDE SEQUENCE [LARGE SCALE GENOMIC DNA]</scope>
    <source>
        <strain evidence="20 21">ATCC 27112</strain>
    </source>
</reference>
<dbReference type="UniPathway" id="UPA00060"/>
<dbReference type="SUPFAM" id="SSF52402">
    <property type="entry name" value="Adenine nucleotide alpha hydrolases-like"/>
    <property type="match status" value="1"/>
</dbReference>
<dbReference type="GO" id="GO:0052837">
    <property type="term" value="P:thiazole biosynthetic process"/>
    <property type="evidence" value="ECO:0007669"/>
    <property type="project" value="TreeGrafter"/>
</dbReference>
<dbReference type="InterPro" id="IPR020536">
    <property type="entry name" value="ThiI_AANH"/>
</dbReference>